<dbReference type="Gene3D" id="2.40.50.140">
    <property type="entry name" value="Nucleic acid-binding proteins"/>
    <property type="match status" value="1"/>
</dbReference>
<evidence type="ECO:0008006" key="3">
    <source>
        <dbReference type="Google" id="ProtNLM"/>
    </source>
</evidence>
<reference evidence="1 2" key="1">
    <citation type="journal article" date="2019" name="Int. J. Syst. Evol. Microbiol.">
        <title>The Global Catalogue of Microorganisms (GCM) 10K type strain sequencing project: providing services to taxonomists for standard genome sequencing and annotation.</title>
        <authorList>
            <consortium name="The Broad Institute Genomics Platform"/>
            <consortium name="The Broad Institute Genome Sequencing Center for Infectious Disease"/>
            <person name="Wu L."/>
            <person name="Ma J."/>
        </authorList>
    </citation>
    <scope>NUCLEOTIDE SEQUENCE [LARGE SCALE GENOMIC DNA]</scope>
    <source>
        <strain evidence="1 2">JCM 13319</strain>
    </source>
</reference>
<keyword evidence="2" id="KW-1185">Reference proteome</keyword>
<evidence type="ECO:0000313" key="1">
    <source>
        <dbReference type="EMBL" id="GAA1538813.1"/>
    </source>
</evidence>
<organism evidence="1 2">
    <name type="scientific">Brevibacterium picturae</name>
    <dbReference type="NCBI Taxonomy" id="260553"/>
    <lineage>
        <taxon>Bacteria</taxon>
        <taxon>Bacillati</taxon>
        <taxon>Actinomycetota</taxon>
        <taxon>Actinomycetes</taxon>
        <taxon>Micrococcales</taxon>
        <taxon>Brevibacteriaceae</taxon>
        <taxon>Brevibacterium</taxon>
    </lineage>
</organism>
<name>A0ABN2BE70_9MICO</name>
<sequence length="104" mass="11866">MSAFSNVRRLELIDELAPLVERDDSGDVVTGAGEKSRFTGAGKDTSFVKLRPERVLEVRYDQLEGWRFRHTAQFERWRPDRDPLSCTCDQLDTVSAYDLGSVLD</sequence>
<dbReference type="InterPro" id="IPR012340">
    <property type="entry name" value="NA-bd_OB-fold"/>
</dbReference>
<dbReference type="Proteomes" id="UP001501791">
    <property type="component" value="Unassembled WGS sequence"/>
</dbReference>
<gene>
    <name evidence="1" type="ORF">GCM10009691_12350</name>
</gene>
<proteinExistence type="predicted"/>
<dbReference type="EMBL" id="BAAALY010000005">
    <property type="protein sequence ID" value="GAA1538813.1"/>
    <property type="molecule type" value="Genomic_DNA"/>
</dbReference>
<accession>A0ABN2BE70</accession>
<evidence type="ECO:0000313" key="2">
    <source>
        <dbReference type="Proteomes" id="UP001501791"/>
    </source>
</evidence>
<protein>
    <recommendedName>
        <fullName evidence="3">DNA ligase (ATP)</fullName>
    </recommendedName>
</protein>
<comment type="caution">
    <text evidence="1">The sequence shown here is derived from an EMBL/GenBank/DDBJ whole genome shotgun (WGS) entry which is preliminary data.</text>
</comment>